<dbReference type="EMBL" id="JBIGHV010000003">
    <property type="protein sequence ID" value="MFG6429939.1"/>
    <property type="molecule type" value="Genomic_DNA"/>
</dbReference>
<dbReference type="Proteomes" id="UP001606210">
    <property type="component" value="Unassembled WGS sequence"/>
</dbReference>
<evidence type="ECO:0000256" key="2">
    <source>
        <dbReference type="SAM" id="MobiDB-lite"/>
    </source>
</evidence>
<dbReference type="SUPFAM" id="SSF82185">
    <property type="entry name" value="Histone H3 K4-specific methyltransferase SET7/9 N-terminal domain"/>
    <property type="match status" value="2"/>
</dbReference>
<dbReference type="PANTHER" id="PTHR23084:SF227">
    <property type="entry name" value="PHOSPHATIDYLINOSITOL-4-PHOSPHATE 5-KINASE RELATED"/>
    <property type="match status" value="1"/>
</dbReference>
<feature type="chain" id="PRO_5045655876" evidence="3">
    <location>
        <begin position="21"/>
        <end position="610"/>
    </location>
</feature>
<dbReference type="Pfam" id="PF02493">
    <property type="entry name" value="MORN"/>
    <property type="match status" value="8"/>
</dbReference>
<evidence type="ECO:0000256" key="3">
    <source>
        <dbReference type="SAM" id="SignalP"/>
    </source>
</evidence>
<feature type="region of interest" description="Disordered" evidence="2">
    <location>
        <begin position="281"/>
        <end position="301"/>
    </location>
</feature>
<gene>
    <name evidence="4" type="ORF">ACG00Y_08465</name>
</gene>
<evidence type="ECO:0000313" key="5">
    <source>
        <dbReference type="Proteomes" id="UP001606210"/>
    </source>
</evidence>
<evidence type="ECO:0000313" key="4">
    <source>
        <dbReference type="EMBL" id="MFG6429939.1"/>
    </source>
</evidence>
<reference evidence="4 5" key="1">
    <citation type="submission" date="2024-08" db="EMBL/GenBank/DDBJ databases">
        <authorList>
            <person name="Lu H."/>
        </authorList>
    </citation>
    <scope>NUCLEOTIDE SEQUENCE [LARGE SCALE GENOMIC DNA]</scope>
    <source>
        <strain evidence="4 5">LYH14W</strain>
    </source>
</reference>
<feature type="compositionally biased region" description="Low complexity" evidence="2">
    <location>
        <begin position="27"/>
        <end position="54"/>
    </location>
</feature>
<organism evidence="4 5">
    <name type="scientific">Pelomonas parva</name>
    <dbReference type="NCBI Taxonomy" id="3299032"/>
    <lineage>
        <taxon>Bacteria</taxon>
        <taxon>Pseudomonadati</taxon>
        <taxon>Pseudomonadota</taxon>
        <taxon>Betaproteobacteria</taxon>
        <taxon>Burkholderiales</taxon>
        <taxon>Sphaerotilaceae</taxon>
        <taxon>Roseateles</taxon>
    </lineage>
</organism>
<feature type="signal peptide" evidence="3">
    <location>
        <begin position="1"/>
        <end position="20"/>
    </location>
</feature>
<feature type="compositionally biased region" description="Pro residues" evidence="2">
    <location>
        <begin position="288"/>
        <end position="301"/>
    </location>
</feature>
<dbReference type="SMART" id="SM00698">
    <property type="entry name" value="MORN"/>
    <property type="match status" value="9"/>
</dbReference>
<keyword evidence="1" id="KW-0677">Repeat</keyword>
<dbReference type="Gene3D" id="2.20.110.10">
    <property type="entry name" value="Histone H3 K4-specific methyltransferase SET7/9 N-terminal domain"/>
    <property type="match status" value="4"/>
</dbReference>
<dbReference type="RefSeq" id="WP_394477801.1">
    <property type="nucleotide sequence ID" value="NZ_JBIGHV010000003.1"/>
</dbReference>
<dbReference type="PANTHER" id="PTHR23084">
    <property type="entry name" value="PHOSPHATIDYLINOSITOL-4-PHOSPHATE 5-KINASE RELATED"/>
    <property type="match status" value="1"/>
</dbReference>
<feature type="region of interest" description="Disordered" evidence="2">
    <location>
        <begin position="21"/>
        <end position="70"/>
    </location>
</feature>
<accession>A0ABW7F1E1</accession>
<keyword evidence="3" id="KW-0732">Signal</keyword>
<sequence>MTKFALLLCLALLTGTVARAQTPPSPAASSASAPDAAARPEAPASAAPAASLSSIDAQLPPPPVAPPSCAQLTSRALSADLKAATAQSQNQPLQTLVKLYEEAVAQWGAAIATCDGRARERAQRNLADSQKAHDALAEKLQSGSQCEHAHRDATALQELARGAFGERRFAEAASLYRKAEGMWELAAEQCSGSQQQTAQARRELSEIDGHNAEFCAPPFERAREFSGKLRNSGAALPLAERQTQSQIGETLWRDTAAQCRGNAQELATNHAQALARERGTPWVSTPLPGAPPTPKPAPKPAPAPAIAVAAAPKPAAVAPAITKPAAAATVAAATAAVATTPLRQATATPVVPLTTSTAPPTAAPAPETKLFDRTAGDTRYVGQFVRNDDDTVTGTGRVEWKNGDAYEGPLTRSQRHGVGEIRWASGQRYKGEWVNDRATGRGLMAFANGNQFDGTLVDGQPEGEGKLTYASGDVYTGQIRNGLPHGKGSYVWMSGQRYEGDWVHDKPQGVGKMRFSNGNQYEGQLAAGLPQGKGRMIFPSGDIYEGEFDNGKANGQGKYAWKSGERYEGAWARGLKHGHGIFHWPSGDRWEGVFKDDERTEDGHTIRKGH</sequence>
<evidence type="ECO:0000256" key="1">
    <source>
        <dbReference type="ARBA" id="ARBA00022737"/>
    </source>
</evidence>
<protein>
    <submittedName>
        <fullName evidence="4">MORN repeat-containing protein</fullName>
    </submittedName>
</protein>
<name>A0ABW7F1E1_9BURK</name>
<comment type="caution">
    <text evidence="4">The sequence shown here is derived from an EMBL/GenBank/DDBJ whole genome shotgun (WGS) entry which is preliminary data.</text>
</comment>
<proteinExistence type="predicted"/>
<keyword evidence="5" id="KW-1185">Reference proteome</keyword>
<dbReference type="InterPro" id="IPR003409">
    <property type="entry name" value="MORN"/>
</dbReference>